<evidence type="ECO:0000256" key="4">
    <source>
        <dbReference type="ARBA" id="ARBA00023172"/>
    </source>
</evidence>
<feature type="domain" description="QRICH1-like" evidence="6">
    <location>
        <begin position="109"/>
        <end position="162"/>
    </location>
</feature>
<keyword evidence="2" id="KW-0597">Phosphoprotein</keyword>
<accession>A0ABN8P057</accession>
<keyword evidence="8" id="KW-1185">Reference proteome</keyword>
<sequence>MRRNFFLQLLPDMEEVYYNGSTSDEDERAIFITQQNGTLNTGEDSPKAGGLENEDERFRRPVTTTELEEFGRSWAADNSRRKWCWVLRVFEDWRKARNKLVLKEPYLGEPAYEKALSSMSDEELDDVLGKFVAEVRKEGQEKYPGKTLYEMICCIQAYFRIECKRSITLVDKKGCNFRNLNSALNFQMKQRASAGVGVDVKQAKVISESDENYLWEHGYLGNGNPEVLRNTLVWVLGLNFALRAGQEHRNLRMKNSQLSVAVDEDGKQYLEYKEEVSKTNSGGLARAHLKRKTVRAYENNDEPGRCPVRLYKEYMAHVPEDAPANSFYLRPLKEPKGNIWYYKIAAGRETLGNVVAQVMKSASFEGYYTNHSLRRTCATRLYDKRLPEQLIQETTGHRSADGVRCYKRTSYSAKRGASEIVQGSLKEEDITCKVRKQEYEENEGEGKISETKEQENKIIISTKNTNIVINYR</sequence>
<keyword evidence="1" id="KW-1017">Isopeptide bond</keyword>
<evidence type="ECO:0008006" key="9">
    <source>
        <dbReference type="Google" id="ProtNLM"/>
    </source>
</evidence>
<evidence type="ECO:0000313" key="7">
    <source>
        <dbReference type="EMBL" id="CAH3128857.1"/>
    </source>
</evidence>
<organism evidence="7 8">
    <name type="scientific">Porites lobata</name>
    <dbReference type="NCBI Taxonomy" id="104759"/>
    <lineage>
        <taxon>Eukaryota</taxon>
        <taxon>Metazoa</taxon>
        <taxon>Cnidaria</taxon>
        <taxon>Anthozoa</taxon>
        <taxon>Hexacorallia</taxon>
        <taxon>Scleractinia</taxon>
        <taxon>Fungiina</taxon>
        <taxon>Poritidae</taxon>
        <taxon>Porites</taxon>
    </lineage>
</organism>
<dbReference type="PANTHER" id="PTHR21446">
    <property type="entry name" value="DUF3504 DOMAIN-CONTAINING PROTEIN"/>
    <property type="match status" value="1"/>
</dbReference>
<dbReference type="Gene3D" id="1.10.443.10">
    <property type="entry name" value="Intergrase catalytic core"/>
    <property type="match status" value="1"/>
</dbReference>
<dbReference type="EMBL" id="CALNXK010000045">
    <property type="protein sequence ID" value="CAH3128857.1"/>
    <property type="molecule type" value="Genomic_DNA"/>
</dbReference>
<dbReference type="InterPro" id="IPR013762">
    <property type="entry name" value="Integrase-like_cat_sf"/>
</dbReference>
<evidence type="ECO:0000256" key="2">
    <source>
        <dbReference type="ARBA" id="ARBA00022553"/>
    </source>
</evidence>
<feature type="domain" description="ZMYM2-like/QRICH1 C-terminal" evidence="5">
    <location>
        <begin position="205"/>
        <end position="359"/>
    </location>
</feature>
<dbReference type="Pfam" id="PF25561">
    <property type="entry name" value="QRICH1"/>
    <property type="match status" value="1"/>
</dbReference>
<reference evidence="7 8" key="1">
    <citation type="submission" date="2022-05" db="EMBL/GenBank/DDBJ databases">
        <authorList>
            <consortium name="Genoscope - CEA"/>
            <person name="William W."/>
        </authorList>
    </citation>
    <scope>NUCLEOTIDE SEQUENCE [LARGE SCALE GENOMIC DNA]</scope>
</reference>
<dbReference type="PANTHER" id="PTHR21446:SF12">
    <property type="entry name" value="POTASSIUM CHANNEL TETRAMERIZATION DOMAIN CONTAINING 1"/>
    <property type="match status" value="1"/>
</dbReference>
<protein>
    <recommendedName>
        <fullName evidence="9">DUF3504 domain-containing protein</fullName>
    </recommendedName>
</protein>
<dbReference type="Pfam" id="PF12012">
    <property type="entry name" value="DUF3504"/>
    <property type="match status" value="1"/>
</dbReference>
<keyword evidence="3" id="KW-0832">Ubl conjugation</keyword>
<dbReference type="Proteomes" id="UP001159405">
    <property type="component" value="Unassembled WGS sequence"/>
</dbReference>
<dbReference type="InterPro" id="IPR052787">
    <property type="entry name" value="MAVS"/>
</dbReference>
<name>A0ABN8P057_9CNID</name>
<dbReference type="SUPFAM" id="SSF56349">
    <property type="entry name" value="DNA breaking-rejoining enzymes"/>
    <property type="match status" value="1"/>
</dbReference>
<evidence type="ECO:0000256" key="1">
    <source>
        <dbReference type="ARBA" id="ARBA00022499"/>
    </source>
</evidence>
<evidence type="ECO:0000259" key="6">
    <source>
        <dbReference type="Pfam" id="PF25561"/>
    </source>
</evidence>
<proteinExistence type="predicted"/>
<keyword evidence="4" id="KW-0233">DNA recombination</keyword>
<dbReference type="InterPro" id="IPR011010">
    <property type="entry name" value="DNA_brk_join_enz"/>
</dbReference>
<evidence type="ECO:0000259" key="5">
    <source>
        <dbReference type="Pfam" id="PF12012"/>
    </source>
</evidence>
<gene>
    <name evidence="7" type="ORF">PLOB_00033536</name>
</gene>
<evidence type="ECO:0000313" key="8">
    <source>
        <dbReference type="Proteomes" id="UP001159405"/>
    </source>
</evidence>
<evidence type="ECO:0000256" key="3">
    <source>
        <dbReference type="ARBA" id="ARBA00022843"/>
    </source>
</evidence>
<dbReference type="InterPro" id="IPR021893">
    <property type="entry name" value="ZMYM2-like_C"/>
</dbReference>
<dbReference type="InterPro" id="IPR057926">
    <property type="entry name" value="QRICH1_dom"/>
</dbReference>
<comment type="caution">
    <text evidence="7">The sequence shown here is derived from an EMBL/GenBank/DDBJ whole genome shotgun (WGS) entry which is preliminary data.</text>
</comment>